<feature type="region of interest" description="Disordered" evidence="1">
    <location>
        <begin position="258"/>
        <end position="283"/>
    </location>
</feature>
<keyword evidence="2" id="KW-1133">Transmembrane helix</keyword>
<feature type="compositionally biased region" description="Low complexity" evidence="1">
    <location>
        <begin position="44"/>
        <end position="66"/>
    </location>
</feature>
<evidence type="ECO:0000313" key="4">
    <source>
        <dbReference type="Proteomes" id="UP000029004"/>
    </source>
</evidence>
<sequence>MVDQRNIQPPFPARPRSQTPQPRAPQPPAPQSPTPRPPVPQVPLPAQRTAPTTTSTTVSTPTSTPTRTKRRPAKRIIAAIVAVIVVLLAVDGWLLYRSRTVHGPSGAAIEFLDAYRNGDETTVTNLLAANGTGGKVSLGGMTAPMRTHLSYDLHGKGLTCSGTCTIKATITNVDFARIATDKAFMDKYAEAAAKAGSGQGADARKAEQQATKLFNDKLSATNAPTKRYEVDMQLVEHDGDWKVRMTADLSNALLGGFPEYAANPANDGTNGSGTNDANESDGQ</sequence>
<comment type="caution">
    <text evidence="3">The sequence shown here is derived from an EMBL/GenBank/DDBJ whole genome shotgun (WGS) entry which is preliminary data.</text>
</comment>
<feature type="compositionally biased region" description="Polar residues" evidence="1">
    <location>
        <begin position="266"/>
        <end position="277"/>
    </location>
</feature>
<organism evidence="3 4">
    <name type="scientific">Bifidobacterium stellenboschense</name>
    <dbReference type="NCBI Taxonomy" id="762211"/>
    <lineage>
        <taxon>Bacteria</taxon>
        <taxon>Bacillati</taxon>
        <taxon>Actinomycetota</taxon>
        <taxon>Actinomycetes</taxon>
        <taxon>Bifidobacteriales</taxon>
        <taxon>Bifidobacteriaceae</taxon>
        <taxon>Bifidobacterium</taxon>
    </lineage>
</organism>
<protein>
    <submittedName>
        <fullName evidence="3">Uncharacterized protein</fullName>
    </submittedName>
</protein>
<keyword evidence="2" id="KW-0472">Membrane</keyword>
<dbReference type="Proteomes" id="UP000029004">
    <property type="component" value="Unassembled WGS sequence"/>
</dbReference>
<proteinExistence type="predicted"/>
<feature type="region of interest" description="Disordered" evidence="1">
    <location>
        <begin position="1"/>
        <end position="71"/>
    </location>
</feature>
<accession>A0A087DIB0</accession>
<gene>
    <name evidence="3" type="ORF">BSTEL_1995</name>
</gene>
<evidence type="ECO:0000256" key="2">
    <source>
        <dbReference type="SAM" id="Phobius"/>
    </source>
</evidence>
<dbReference type="STRING" id="762211.BSTEL_1995"/>
<keyword evidence="4" id="KW-1185">Reference proteome</keyword>
<feature type="compositionally biased region" description="Pro residues" evidence="1">
    <location>
        <begin position="22"/>
        <end position="43"/>
    </location>
</feature>
<dbReference type="EMBL" id="JGZP01000018">
    <property type="protein sequence ID" value="KFI95260.1"/>
    <property type="molecule type" value="Genomic_DNA"/>
</dbReference>
<dbReference type="AlphaFoldDB" id="A0A087DIB0"/>
<keyword evidence="2" id="KW-0812">Transmembrane</keyword>
<evidence type="ECO:0000256" key="1">
    <source>
        <dbReference type="SAM" id="MobiDB-lite"/>
    </source>
</evidence>
<feature type="transmembrane region" description="Helical" evidence="2">
    <location>
        <begin position="76"/>
        <end position="96"/>
    </location>
</feature>
<dbReference type="eggNOG" id="ENOG502ZNJZ">
    <property type="taxonomic scope" value="Bacteria"/>
</dbReference>
<evidence type="ECO:0000313" key="3">
    <source>
        <dbReference type="EMBL" id="KFI95260.1"/>
    </source>
</evidence>
<name>A0A087DIB0_9BIFI</name>
<reference evidence="3 4" key="1">
    <citation type="submission" date="2014-03" db="EMBL/GenBank/DDBJ databases">
        <title>Genomics of Bifidobacteria.</title>
        <authorList>
            <person name="Ventura M."/>
            <person name="Milani C."/>
            <person name="Lugli G.A."/>
        </authorList>
    </citation>
    <scope>NUCLEOTIDE SEQUENCE [LARGE SCALE GENOMIC DNA]</scope>
    <source>
        <strain evidence="3 4">DSM 23968</strain>
    </source>
</reference>